<dbReference type="PANTHER" id="PTHR41373">
    <property type="entry name" value="DUF2156 DOMAIN-CONTAINING PROTEIN"/>
    <property type="match status" value="1"/>
</dbReference>
<organism evidence="2 3">
    <name type="scientific">Clostridium lentum</name>
    <dbReference type="NCBI Taxonomy" id="2763037"/>
    <lineage>
        <taxon>Bacteria</taxon>
        <taxon>Bacillati</taxon>
        <taxon>Bacillota</taxon>
        <taxon>Clostridia</taxon>
        <taxon>Eubacteriales</taxon>
        <taxon>Clostridiaceae</taxon>
        <taxon>Clostridium</taxon>
    </lineage>
</organism>
<dbReference type="InterPro" id="IPR024320">
    <property type="entry name" value="LPG_synthase_C"/>
</dbReference>
<protein>
    <submittedName>
        <fullName evidence="2">DUF2156 domain-containing protein</fullName>
    </submittedName>
</protein>
<reference evidence="2" key="1">
    <citation type="submission" date="2020-08" db="EMBL/GenBank/DDBJ databases">
        <title>Genome public.</title>
        <authorList>
            <person name="Liu C."/>
            <person name="Sun Q."/>
        </authorList>
    </citation>
    <scope>NUCLEOTIDE SEQUENCE</scope>
    <source>
        <strain evidence="2">NSJ-42</strain>
    </source>
</reference>
<sequence>MDIFHTLTLQDKETFNDYCYKSNFSSYEYTFASLYLWRNLSKTTFAIIDNTLIVKKSEEYYGDFFMIPYNYTPNKLNSIIELLLSYKNNNNNNSQSNFLSNNAHELYLFGDVENFFINDLKKYCAHKFEIVYTPEDYEYIYLTKDLINLSGKRYHAKKNLYNFFNKNYSFKISEINSPKIINDCLDLIKKWEKSKNSLCTELKIEYDVIRDVLINFQKLDLKSITIYVNDTLAGFSIGEKYGDTAIIHIERCDISFKGIYSFLNRTFLDMYFSDTLYVNRQEDCGDLGLRKSKVSYHPIGYIKKCFIKITD</sequence>
<comment type="caution">
    <text evidence="2">The sequence shown here is derived from an EMBL/GenBank/DDBJ whole genome shotgun (WGS) entry which is preliminary data.</text>
</comment>
<dbReference type="PIRSF" id="PIRSF018688">
    <property type="entry name" value="UCP018688"/>
    <property type="match status" value="1"/>
</dbReference>
<dbReference type="Pfam" id="PF09924">
    <property type="entry name" value="LPG_synthase_C"/>
    <property type="match status" value="1"/>
</dbReference>
<evidence type="ECO:0000313" key="2">
    <source>
        <dbReference type="EMBL" id="MBC5639604.1"/>
    </source>
</evidence>
<dbReference type="InterPro" id="IPR016732">
    <property type="entry name" value="UCP018688"/>
</dbReference>
<dbReference type="EMBL" id="JACOOQ010000004">
    <property type="protein sequence ID" value="MBC5639604.1"/>
    <property type="molecule type" value="Genomic_DNA"/>
</dbReference>
<dbReference type="AlphaFoldDB" id="A0A8I0ABX9"/>
<dbReference type="SUPFAM" id="SSF55729">
    <property type="entry name" value="Acyl-CoA N-acyltransferases (Nat)"/>
    <property type="match status" value="2"/>
</dbReference>
<dbReference type="Proteomes" id="UP000662088">
    <property type="component" value="Unassembled WGS sequence"/>
</dbReference>
<evidence type="ECO:0000313" key="3">
    <source>
        <dbReference type="Proteomes" id="UP000662088"/>
    </source>
</evidence>
<feature type="domain" description="Phosphatidylglycerol lysyltransferase C-terminal" evidence="1">
    <location>
        <begin position="25"/>
        <end position="300"/>
    </location>
</feature>
<gene>
    <name evidence="2" type="ORF">H8R92_03995</name>
</gene>
<proteinExistence type="predicted"/>
<dbReference type="InterPro" id="IPR016181">
    <property type="entry name" value="Acyl_CoA_acyltransferase"/>
</dbReference>
<accession>A0A8I0ABX9</accession>
<dbReference type="Gene3D" id="3.40.630.30">
    <property type="match status" value="1"/>
</dbReference>
<dbReference type="PANTHER" id="PTHR41373:SF1">
    <property type="entry name" value="PHOSPHATIDYLGLYCEROL LYSYLTRANSFERASE C-TERMINAL DOMAIN-CONTAINING PROTEIN"/>
    <property type="match status" value="1"/>
</dbReference>
<keyword evidence="3" id="KW-1185">Reference proteome</keyword>
<dbReference type="RefSeq" id="WP_186834799.1">
    <property type="nucleotide sequence ID" value="NZ_JACOOQ010000004.1"/>
</dbReference>
<name>A0A8I0ABX9_9CLOT</name>
<evidence type="ECO:0000259" key="1">
    <source>
        <dbReference type="Pfam" id="PF09924"/>
    </source>
</evidence>